<comment type="subcellular location">
    <subcellularLocation>
        <location evidence="2 11">Cytoplasm</location>
    </subcellularLocation>
</comment>
<feature type="active site" description="Schiff-base intermediate with substrate" evidence="11">
    <location>
        <position position="143"/>
    </location>
</feature>
<dbReference type="UniPathway" id="UPA00115">
    <property type="reaction ID" value="UER00414"/>
</dbReference>
<keyword evidence="6 11" id="KW-0963">Cytoplasm</keyword>
<evidence type="ECO:0000256" key="7">
    <source>
        <dbReference type="ARBA" id="ARBA00022679"/>
    </source>
</evidence>
<dbReference type="PANTHER" id="PTHR10683:SF31">
    <property type="entry name" value="TRANSALDOLASE"/>
    <property type="match status" value="1"/>
</dbReference>
<dbReference type="InterPro" id="IPR004732">
    <property type="entry name" value="Transaldolase_2"/>
</dbReference>
<dbReference type="Proteomes" id="UP000256269">
    <property type="component" value="Unassembled WGS sequence"/>
</dbReference>
<dbReference type="GO" id="GO:0006098">
    <property type="term" value="P:pentose-phosphate shunt"/>
    <property type="evidence" value="ECO:0007669"/>
    <property type="project" value="UniProtKB-UniRule"/>
</dbReference>
<dbReference type="EC" id="2.2.1.2" evidence="5 11"/>
<dbReference type="AlphaFoldDB" id="A0A3E0H781"/>
<evidence type="ECO:0000256" key="6">
    <source>
        <dbReference type="ARBA" id="ARBA00022490"/>
    </source>
</evidence>
<dbReference type="PROSITE" id="PS01054">
    <property type="entry name" value="TRANSALDOLASE_1"/>
    <property type="match status" value="1"/>
</dbReference>
<sequence>MTRTQDPLGELSAQGVSVWLDDLSRELLAGGRLAALIADRHVVGVTTNPTIFASALSHGERYDEQLRGLAARGVGVDEAVFAITTEDVRDACDVFADVHRRTDGRDGRVSIEVDPRLARDTAATVEMAGSLWQAVGRENLFVKIPATVEGLPAITAATAAGISVNVTLIFSVDRYLAVAEAYLTGLERAREAGIDLAGIRSVASFFVSRVDTEVDARLDKLSDPHVAELRGRAAVANARVAYQAYEGLLTSERWQRLAGFGANPQRPLWASTGVKDPAYPDTMYVTELVAPDTVNTMPGATLEAFADHGYVVGDTIRPRYAEARYVLSQLMGCGVDLDEVAVQLEREGLHKFEQSWRQLGDTVSGALQPA</sequence>
<proteinExistence type="inferred from homology"/>
<dbReference type="PIRSF" id="PIRSF036915">
    <property type="entry name" value="Trnald_Bac_Plnt"/>
    <property type="match status" value="1"/>
</dbReference>
<comment type="function">
    <text evidence="1 11">Transaldolase is important for the balance of metabolites in the pentose-phosphate pathway.</text>
</comment>
<evidence type="ECO:0000256" key="9">
    <source>
        <dbReference type="ARBA" id="ARBA00023270"/>
    </source>
</evidence>
<keyword evidence="9 11" id="KW-0704">Schiff base</keyword>
<evidence type="ECO:0000313" key="13">
    <source>
        <dbReference type="Proteomes" id="UP000256269"/>
    </source>
</evidence>
<dbReference type="InterPro" id="IPR013785">
    <property type="entry name" value="Aldolase_TIM"/>
</dbReference>
<name>A0A3E0H781_9PSEU</name>
<gene>
    <name evidence="11" type="primary">tal</name>
    <name evidence="12" type="ORF">BCF44_113148</name>
</gene>
<dbReference type="RefSeq" id="WP_116178634.1">
    <property type="nucleotide sequence ID" value="NZ_CP144375.1"/>
</dbReference>
<comment type="pathway">
    <text evidence="3 11">Carbohydrate degradation; pentose phosphate pathway; D-glyceraldehyde 3-phosphate and beta-D-fructose 6-phosphate from D-ribose 5-phosphate and D-xylulose 5-phosphate (non-oxidative stage): step 2/3.</text>
</comment>
<dbReference type="GO" id="GO:0005975">
    <property type="term" value="P:carbohydrate metabolic process"/>
    <property type="evidence" value="ECO:0007669"/>
    <property type="project" value="InterPro"/>
</dbReference>
<evidence type="ECO:0000256" key="5">
    <source>
        <dbReference type="ARBA" id="ARBA00013151"/>
    </source>
</evidence>
<dbReference type="NCBIfam" id="TIGR00876">
    <property type="entry name" value="tal_mycobact"/>
    <property type="match status" value="1"/>
</dbReference>
<dbReference type="CDD" id="cd00955">
    <property type="entry name" value="Transaldolase_like"/>
    <property type="match status" value="1"/>
</dbReference>
<keyword evidence="8 11" id="KW-0570">Pentose shunt</keyword>
<keyword evidence="7 11" id="KW-0808">Transferase</keyword>
<evidence type="ECO:0000256" key="3">
    <source>
        <dbReference type="ARBA" id="ARBA00004857"/>
    </source>
</evidence>
<dbReference type="EMBL" id="QUNO01000013">
    <property type="protein sequence ID" value="REH39293.1"/>
    <property type="molecule type" value="Genomic_DNA"/>
</dbReference>
<evidence type="ECO:0000256" key="1">
    <source>
        <dbReference type="ARBA" id="ARBA00003518"/>
    </source>
</evidence>
<dbReference type="GO" id="GO:0004801">
    <property type="term" value="F:transaldolase activity"/>
    <property type="evidence" value="ECO:0007669"/>
    <property type="project" value="UniProtKB-UniRule"/>
</dbReference>
<evidence type="ECO:0000256" key="2">
    <source>
        <dbReference type="ARBA" id="ARBA00004496"/>
    </source>
</evidence>
<keyword evidence="13" id="KW-1185">Reference proteome</keyword>
<organism evidence="12 13">
    <name type="scientific">Kutzneria buriramensis</name>
    <dbReference type="NCBI Taxonomy" id="1045776"/>
    <lineage>
        <taxon>Bacteria</taxon>
        <taxon>Bacillati</taxon>
        <taxon>Actinomycetota</taxon>
        <taxon>Actinomycetes</taxon>
        <taxon>Pseudonocardiales</taxon>
        <taxon>Pseudonocardiaceae</taxon>
        <taxon>Kutzneria</taxon>
    </lineage>
</organism>
<evidence type="ECO:0000256" key="8">
    <source>
        <dbReference type="ARBA" id="ARBA00023126"/>
    </source>
</evidence>
<dbReference type="OrthoDB" id="9809101at2"/>
<dbReference type="Gene3D" id="3.20.20.70">
    <property type="entry name" value="Aldolase class I"/>
    <property type="match status" value="1"/>
</dbReference>
<dbReference type="Pfam" id="PF00923">
    <property type="entry name" value="TAL_FSA"/>
    <property type="match status" value="1"/>
</dbReference>
<evidence type="ECO:0000256" key="10">
    <source>
        <dbReference type="ARBA" id="ARBA00048810"/>
    </source>
</evidence>
<evidence type="ECO:0000256" key="11">
    <source>
        <dbReference type="HAMAP-Rule" id="MF_00493"/>
    </source>
</evidence>
<dbReference type="InterPro" id="IPR001585">
    <property type="entry name" value="TAL/FSA"/>
</dbReference>
<dbReference type="SUPFAM" id="SSF51569">
    <property type="entry name" value="Aldolase"/>
    <property type="match status" value="1"/>
</dbReference>
<dbReference type="GO" id="GO:0005737">
    <property type="term" value="C:cytoplasm"/>
    <property type="evidence" value="ECO:0007669"/>
    <property type="project" value="UniProtKB-SubCell"/>
</dbReference>
<comment type="catalytic activity">
    <reaction evidence="10 11">
        <text>D-sedoheptulose 7-phosphate + D-glyceraldehyde 3-phosphate = D-erythrose 4-phosphate + beta-D-fructose 6-phosphate</text>
        <dbReference type="Rhea" id="RHEA:17053"/>
        <dbReference type="ChEBI" id="CHEBI:16897"/>
        <dbReference type="ChEBI" id="CHEBI:57483"/>
        <dbReference type="ChEBI" id="CHEBI:57634"/>
        <dbReference type="ChEBI" id="CHEBI:59776"/>
        <dbReference type="EC" id="2.2.1.2"/>
    </reaction>
</comment>
<dbReference type="NCBIfam" id="NF002881">
    <property type="entry name" value="PRK03343.1"/>
    <property type="match status" value="1"/>
</dbReference>
<dbReference type="HAMAP" id="MF_00493">
    <property type="entry name" value="Transaldolase_2"/>
    <property type="match status" value="1"/>
</dbReference>
<evidence type="ECO:0000256" key="4">
    <source>
        <dbReference type="ARBA" id="ARBA00008426"/>
    </source>
</evidence>
<accession>A0A3E0H781</accession>
<reference evidence="12 13" key="1">
    <citation type="submission" date="2018-08" db="EMBL/GenBank/DDBJ databases">
        <title>Genomic Encyclopedia of Archaeal and Bacterial Type Strains, Phase II (KMG-II): from individual species to whole genera.</title>
        <authorList>
            <person name="Goeker M."/>
        </authorList>
    </citation>
    <scope>NUCLEOTIDE SEQUENCE [LARGE SCALE GENOMIC DNA]</scope>
    <source>
        <strain evidence="12 13">DSM 45791</strain>
    </source>
</reference>
<comment type="caution">
    <text evidence="12">The sequence shown here is derived from an EMBL/GenBank/DDBJ whole genome shotgun (WGS) entry which is preliminary data.</text>
</comment>
<dbReference type="InterPro" id="IPR018225">
    <property type="entry name" value="Transaldolase_AS"/>
</dbReference>
<comment type="similarity">
    <text evidence="4 11">Belongs to the transaldolase family. Type 2 subfamily.</text>
</comment>
<evidence type="ECO:0000313" key="12">
    <source>
        <dbReference type="EMBL" id="REH39293.1"/>
    </source>
</evidence>
<dbReference type="PANTHER" id="PTHR10683">
    <property type="entry name" value="TRANSALDOLASE"/>
    <property type="match status" value="1"/>
</dbReference>
<protein>
    <recommendedName>
        <fullName evidence="5 11">Transaldolase</fullName>
        <ecNumber evidence="5 11">2.2.1.2</ecNumber>
    </recommendedName>
</protein>